<sequence length="139" mass="16007">MKMDKRQWAQSGIQEIPFKHKKEIRHFFPVGTVEHLNKLPREVVESLPLEVLKMQWDTAVSKLLKRLSDSRLDWTRGKFHFAKKALEVPVDNKVNMSQQCALGAKKANSILGCIRKTSSSRSREVILPLCSTLVRHLEC</sequence>
<name>A0AAN7N215_MYCAM</name>
<reference evidence="1 2" key="1">
    <citation type="journal article" date="2023" name="J. Hered.">
        <title>Chromosome-level genome of the wood stork (Mycteria americana) provides insight into avian chromosome evolution.</title>
        <authorList>
            <person name="Flamio R. Jr."/>
            <person name="Ramstad K.M."/>
        </authorList>
    </citation>
    <scope>NUCLEOTIDE SEQUENCE [LARGE SCALE GENOMIC DNA]</scope>
    <source>
        <strain evidence="1">JAX WOST 10</strain>
    </source>
</reference>
<dbReference type="Proteomes" id="UP001333110">
    <property type="component" value="Unassembled WGS sequence"/>
</dbReference>
<organism evidence="1 2">
    <name type="scientific">Mycteria americana</name>
    <name type="common">Wood stork</name>
    <dbReference type="NCBI Taxonomy" id="33587"/>
    <lineage>
        <taxon>Eukaryota</taxon>
        <taxon>Metazoa</taxon>
        <taxon>Chordata</taxon>
        <taxon>Craniata</taxon>
        <taxon>Vertebrata</taxon>
        <taxon>Euteleostomi</taxon>
        <taxon>Archelosauria</taxon>
        <taxon>Archosauria</taxon>
        <taxon>Dinosauria</taxon>
        <taxon>Saurischia</taxon>
        <taxon>Theropoda</taxon>
        <taxon>Coelurosauria</taxon>
        <taxon>Aves</taxon>
        <taxon>Neognathae</taxon>
        <taxon>Neoaves</taxon>
        <taxon>Aequornithes</taxon>
        <taxon>Ciconiiformes</taxon>
        <taxon>Ciconiidae</taxon>
        <taxon>Mycteria</taxon>
    </lineage>
</organism>
<evidence type="ECO:0000313" key="1">
    <source>
        <dbReference type="EMBL" id="KAK4818130.1"/>
    </source>
</evidence>
<gene>
    <name evidence="1" type="ORF">QYF61_006729</name>
</gene>
<comment type="caution">
    <text evidence="1">The sequence shown here is derived from an EMBL/GenBank/DDBJ whole genome shotgun (WGS) entry which is preliminary data.</text>
</comment>
<protein>
    <submittedName>
        <fullName evidence="1">Uncharacterized protein</fullName>
    </submittedName>
</protein>
<dbReference type="EMBL" id="JAUNZN010000007">
    <property type="protein sequence ID" value="KAK4818130.1"/>
    <property type="molecule type" value="Genomic_DNA"/>
</dbReference>
<dbReference type="AlphaFoldDB" id="A0AAN7N215"/>
<keyword evidence="2" id="KW-1185">Reference proteome</keyword>
<proteinExistence type="predicted"/>
<evidence type="ECO:0000313" key="2">
    <source>
        <dbReference type="Proteomes" id="UP001333110"/>
    </source>
</evidence>
<accession>A0AAN7N215</accession>